<feature type="transmembrane region" description="Helical" evidence="1">
    <location>
        <begin position="32"/>
        <end position="53"/>
    </location>
</feature>
<dbReference type="Proteomes" id="UP000306509">
    <property type="component" value="Unassembled WGS sequence"/>
</dbReference>
<dbReference type="RefSeq" id="WP_027292959.1">
    <property type="nucleotide sequence ID" value="NZ_CAUSDN010000113.1"/>
</dbReference>
<keyword evidence="1" id="KW-1133">Transmembrane helix</keyword>
<evidence type="ECO:0000313" key="3">
    <source>
        <dbReference type="Proteomes" id="UP000306509"/>
    </source>
</evidence>
<reference evidence="2 3" key="1">
    <citation type="journal article" date="2019" name="Anaerobe">
        <title>Detection of Robinsoniella peoriensis in multiple bone samples of a trauma patient.</title>
        <authorList>
            <person name="Schrottner P."/>
            <person name="Hartwich K."/>
            <person name="Bunk B."/>
            <person name="Schober I."/>
            <person name="Helbig S."/>
            <person name="Rudolph W.W."/>
            <person name="Gunzer F."/>
        </authorList>
    </citation>
    <scope>NUCLEOTIDE SEQUENCE [LARGE SCALE GENOMIC DNA]</scope>
    <source>
        <strain evidence="2 3">DSM 106044</strain>
    </source>
</reference>
<gene>
    <name evidence="2" type="ORF">DSM106044_02367</name>
</gene>
<dbReference type="AlphaFoldDB" id="A0A4U8Q7D2"/>
<feature type="transmembrane region" description="Helical" evidence="1">
    <location>
        <begin position="91"/>
        <end position="111"/>
    </location>
</feature>
<keyword evidence="1" id="KW-0812">Transmembrane</keyword>
<evidence type="ECO:0008006" key="4">
    <source>
        <dbReference type="Google" id="ProtNLM"/>
    </source>
</evidence>
<keyword evidence="3" id="KW-1185">Reference proteome</keyword>
<proteinExistence type="predicted"/>
<sequence length="132" mass="15078">MKNMMKNCLATTGLSLVLLAFVATLYHARFLFIVSVYQTLVANIFIHLGLALLQHFESKFFIVEIAVEIGYVLAVLILSGYFFGWYSSTPLWVLILLGIAVYLIGCFIGIFRMQTDVEYINQQLELRKEITE</sequence>
<name>A0A4U8Q7D2_9FIRM</name>
<feature type="transmembrane region" description="Helical" evidence="1">
    <location>
        <begin position="65"/>
        <end position="85"/>
    </location>
</feature>
<dbReference type="EMBL" id="QGQD01000047">
    <property type="protein sequence ID" value="TLD00791.1"/>
    <property type="molecule type" value="Genomic_DNA"/>
</dbReference>
<comment type="caution">
    <text evidence="2">The sequence shown here is derived from an EMBL/GenBank/DDBJ whole genome shotgun (WGS) entry which is preliminary data.</text>
</comment>
<accession>A0A4U8Q7D2</accession>
<evidence type="ECO:0000313" key="2">
    <source>
        <dbReference type="EMBL" id="TLD00791.1"/>
    </source>
</evidence>
<keyword evidence="1" id="KW-0472">Membrane</keyword>
<evidence type="ECO:0000256" key="1">
    <source>
        <dbReference type="SAM" id="Phobius"/>
    </source>
</evidence>
<protein>
    <recommendedName>
        <fullName evidence="4">DUF3021 domain-containing protein</fullName>
    </recommendedName>
</protein>
<organism evidence="2 3">
    <name type="scientific">Robinsoniella peoriensis</name>
    <dbReference type="NCBI Taxonomy" id="180332"/>
    <lineage>
        <taxon>Bacteria</taxon>
        <taxon>Bacillati</taxon>
        <taxon>Bacillota</taxon>
        <taxon>Clostridia</taxon>
        <taxon>Lachnospirales</taxon>
        <taxon>Lachnospiraceae</taxon>
        <taxon>Robinsoniella</taxon>
    </lineage>
</organism>